<dbReference type="Pfam" id="PF18803">
    <property type="entry name" value="CxC2"/>
    <property type="match status" value="1"/>
</dbReference>
<name>A0AAD7A4M8_9AGAR</name>
<proteinExistence type="predicted"/>
<comment type="caution">
    <text evidence="2">The sequence shown here is derived from an EMBL/GenBank/DDBJ whole genome shotgun (WGS) entry which is preliminary data.</text>
</comment>
<accession>A0AAD7A4M8</accession>
<dbReference type="PROSITE" id="PS51257">
    <property type="entry name" value="PROKAR_LIPOPROTEIN"/>
    <property type="match status" value="1"/>
</dbReference>
<dbReference type="InterPro" id="IPR040521">
    <property type="entry name" value="KDZ"/>
</dbReference>
<dbReference type="AlphaFoldDB" id="A0AAD7A4M8"/>
<evidence type="ECO:0000313" key="2">
    <source>
        <dbReference type="EMBL" id="KAJ7349416.1"/>
    </source>
</evidence>
<dbReference type="EMBL" id="JARIHO010000016">
    <property type="protein sequence ID" value="KAJ7349416.1"/>
    <property type="molecule type" value="Genomic_DNA"/>
</dbReference>
<keyword evidence="3" id="KW-1185">Reference proteome</keyword>
<dbReference type="InterPro" id="IPR041457">
    <property type="entry name" value="CxC2_KDZ-assoc"/>
</dbReference>
<dbReference type="Pfam" id="PF18758">
    <property type="entry name" value="KDZ"/>
    <property type="match status" value="1"/>
</dbReference>
<dbReference type="Proteomes" id="UP001218218">
    <property type="component" value="Unassembled WGS sequence"/>
</dbReference>
<organism evidence="2 3">
    <name type="scientific">Mycena albidolilacea</name>
    <dbReference type="NCBI Taxonomy" id="1033008"/>
    <lineage>
        <taxon>Eukaryota</taxon>
        <taxon>Fungi</taxon>
        <taxon>Dikarya</taxon>
        <taxon>Basidiomycota</taxon>
        <taxon>Agaricomycotina</taxon>
        <taxon>Agaricomycetes</taxon>
        <taxon>Agaricomycetidae</taxon>
        <taxon>Agaricales</taxon>
        <taxon>Marasmiineae</taxon>
        <taxon>Mycenaceae</taxon>
        <taxon>Mycena</taxon>
    </lineage>
</organism>
<reference evidence="2" key="1">
    <citation type="submission" date="2023-03" db="EMBL/GenBank/DDBJ databases">
        <title>Massive genome expansion in bonnet fungi (Mycena s.s.) driven by repeated elements and novel gene families across ecological guilds.</title>
        <authorList>
            <consortium name="Lawrence Berkeley National Laboratory"/>
            <person name="Harder C.B."/>
            <person name="Miyauchi S."/>
            <person name="Viragh M."/>
            <person name="Kuo A."/>
            <person name="Thoen E."/>
            <person name="Andreopoulos B."/>
            <person name="Lu D."/>
            <person name="Skrede I."/>
            <person name="Drula E."/>
            <person name="Henrissat B."/>
            <person name="Morin E."/>
            <person name="Kohler A."/>
            <person name="Barry K."/>
            <person name="LaButti K."/>
            <person name="Morin E."/>
            <person name="Salamov A."/>
            <person name="Lipzen A."/>
            <person name="Mereny Z."/>
            <person name="Hegedus B."/>
            <person name="Baldrian P."/>
            <person name="Stursova M."/>
            <person name="Weitz H."/>
            <person name="Taylor A."/>
            <person name="Grigoriev I.V."/>
            <person name="Nagy L.G."/>
            <person name="Martin F."/>
            <person name="Kauserud H."/>
        </authorList>
    </citation>
    <scope>NUCLEOTIDE SEQUENCE</scope>
    <source>
        <strain evidence="2">CBHHK002</strain>
    </source>
</reference>
<feature type="domain" description="CxC2-like cysteine cluster KDZ transposase-associated" evidence="1">
    <location>
        <begin position="139"/>
        <end position="222"/>
    </location>
</feature>
<sequence>MITCKIGRLIIGQSTWSTLWSLRPFHPLHLSAIGCHESPGLFRCDQCTGQAHWCEACCFVVHQTSPFHCPKKWNGKCFKNVDLDKLGLTIFFGHGGDPCPLLPTYTAMCISQTQDDGDITMADIDSNEWEDEVHTGYIGDRMRFVDSTGIFSRHVRWCCCPHNDGEKLSPDLQLLGAQIYPATSGKPSTRFTFNVLEDFWLDALECKTAAMNFLLKLHRLTNCVFPFSVPDVYPAFMRCSRQYQNLQNLIRAGLAHDQNRAQTPGDLGLSCVTCPQIGKNVTSAEFDALSDLYVSAPIIIQSFKLLASKLYRPQVVTDGNFKLDNLKMRNPNDDVRLSDGEMFCVGSVLYEEHLRITLERKQRSNCNNNCAVNETNAKRKDVDSTGIGACTCVRHGCFYLHSVVGFYSSLRRQANMDYAISEVFRQLPTRIKEFLLIYDISCQWVVHWIERFLNGDYLFYRDDLVLTAAVGKFHLGAHVLGCFWEFSLNFMEGTGQVDGEILETLWASLDKVVGSTQSMSRAHQQEVLDDYMNDSNWKKMCGTGMLTL</sequence>
<gene>
    <name evidence="2" type="ORF">DFH08DRAFT_696842</name>
</gene>
<protein>
    <recommendedName>
        <fullName evidence="1">CxC2-like cysteine cluster KDZ transposase-associated domain-containing protein</fullName>
    </recommendedName>
</protein>
<evidence type="ECO:0000313" key="3">
    <source>
        <dbReference type="Proteomes" id="UP001218218"/>
    </source>
</evidence>
<evidence type="ECO:0000259" key="1">
    <source>
        <dbReference type="Pfam" id="PF18803"/>
    </source>
</evidence>